<reference evidence="2 3" key="1">
    <citation type="journal article" date="2019" name="Nat. Ecol. Evol.">
        <title>Megaphylogeny resolves global patterns of mushroom evolution.</title>
        <authorList>
            <person name="Varga T."/>
            <person name="Krizsan K."/>
            <person name="Foldi C."/>
            <person name="Dima B."/>
            <person name="Sanchez-Garcia M."/>
            <person name="Sanchez-Ramirez S."/>
            <person name="Szollosi G.J."/>
            <person name="Szarkandi J.G."/>
            <person name="Papp V."/>
            <person name="Albert L."/>
            <person name="Andreopoulos W."/>
            <person name="Angelini C."/>
            <person name="Antonin V."/>
            <person name="Barry K.W."/>
            <person name="Bougher N.L."/>
            <person name="Buchanan P."/>
            <person name="Buyck B."/>
            <person name="Bense V."/>
            <person name="Catcheside P."/>
            <person name="Chovatia M."/>
            <person name="Cooper J."/>
            <person name="Damon W."/>
            <person name="Desjardin D."/>
            <person name="Finy P."/>
            <person name="Geml J."/>
            <person name="Haridas S."/>
            <person name="Hughes K."/>
            <person name="Justo A."/>
            <person name="Karasinski D."/>
            <person name="Kautmanova I."/>
            <person name="Kiss B."/>
            <person name="Kocsube S."/>
            <person name="Kotiranta H."/>
            <person name="LaButti K.M."/>
            <person name="Lechner B.E."/>
            <person name="Liimatainen K."/>
            <person name="Lipzen A."/>
            <person name="Lukacs Z."/>
            <person name="Mihaltcheva S."/>
            <person name="Morgado L.N."/>
            <person name="Niskanen T."/>
            <person name="Noordeloos M.E."/>
            <person name="Ohm R.A."/>
            <person name="Ortiz-Santana B."/>
            <person name="Ovrebo C."/>
            <person name="Racz N."/>
            <person name="Riley R."/>
            <person name="Savchenko A."/>
            <person name="Shiryaev A."/>
            <person name="Soop K."/>
            <person name="Spirin V."/>
            <person name="Szebenyi C."/>
            <person name="Tomsovsky M."/>
            <person name="Tulloss R.E."/>
            <person name="Uehling J."/>
            <person name="Grigoriev I.V."/>
            <person name="Vagvolgyi C."/>
            <person name="Papp T."/>
            <person name="Martin F.M."/>
            <person name="Miettinen O."/>
            <person name="Hibbett D.S."/>
            <person name="Nagy L.G."/>
        </authorList>
    </citation>
    <scope>NUCLEOTIDE SEQUENCE [LARGE SCALE GENOMIC DNA]</scope>
    <source>
        <strain evidence="2 3">CBS 962.96</strain>
    </source>
</reference>
<proteinExistence type="predicted"/>
<evidence type="ECO:0000259" key="1">
    <source>
        <dbReference type="Pfam" id="PF01926"/>
    </source>
</evidence>
<sequence>MSTGFQQSDIVILVTGLVGAGKSTFINTYLEELGKPECMKVGDPGSLKTCTTQIKYEIVNPSSRHNNRLVIVDTPGFNDENKSDLDVLQEIASWVQRSFPRGACRGGIIYLHDVSNDQHRSMDKISIAVLKKSFVNTEGVYRRIVLINTKWSKVESQQRANRKTKIDSHWKQLTNRVSKHYDSDDIASGAKGIVEDFWKTLESGGALEFENELKFILNYQEKRRTFKIWSWARGLLGKLLGST</sequence>
<keyword evidence="3" id="KW-1185">Reference proteome</keyword>
<name>A0A4V4HET6_DENBC</name>
<dbReference type="AlphaFoldDB" id="A0A4V4HET6"/>
<dbReference type="Proteomes" id="UP000297245">
    <property type="component" value="Unassembled WGS sequence"/>
</dbReference>
<dbReference type="GO" id="GO:0005525">
    <property type="term" value="F:GTP binding"/>
    <property type="evidence" value="ECO:0007669"/>
    <property type="project" value="InterPro"/>
</dbReference>
<feature type="domain" description="G" evidence="1">
    <location>
        <begin position="12"/>
        <end position="93"/>
    </location>
</feature>
<dbReference type="Pfam" id="PF01926">
    <property type="entry name" value="MMR_HSR1"/>
    <property type="match status" value="1"/>
</dbReference>
<evidence type="ECO:0000313" key="3">
    <source>
        <dbReference type="Proteomes" id="UP000297245"/>
    </source>
</evidence>
<organism evidence="2 3">
    <name type="scientific">Dendrothele bispora (strain CBS 962.96)</name>
    <dbReference type="NCBI Taxonomy" id="1314807"/>
    <lineage>
        <taxon>Eukaryota</taxon>
        <taxon>Fungi</taxon>
        <taxon>Dikarya</taxon>
        <taxon>Basidiomycota</taxon>
        <taxon>Agaricomycotina</taxon>
        <taxon>Agaricomycetes</taxon>
        <taxon>Agaricomycetidae</taxon>
        <taxon>Agaricales</taxon>
        <taxon>Agaricales incertae sedis</taxon>
        <taxon>Dendrothele</taxon>
    </lineage>
</organism>
<dbReference type="InterPro" id="IPR006073">
    <property type="entry name" value="GTP-bd"/>
</dbReference>
<accession>A0A4V4HET6</accession>
<dbReference type="OrthoDB" id="2916324at2759"/>
<dbReference type="InterPro" id="IPR027417">
    <property type="entry name" value="P-loop_NTPase"/>
</dbReference>
<evidence type="ECO:0000313" key="2">
    <source>
        <dbReference type="EMBL" id="THU92345.1"/>
    </source>
</evidence>
<protein>
    <recommendedName>
        <fullName evidence="1">G domain-containing protein</fullName>
    </recommendedName>
</protein>
<dbReference type="CDD" id="cd00882">
    <property type="entry name" value="Ras_like_GTPase"/>
    <property type="match status" value="1"/>
</dbReference>
<dbReference type="EMBL" id="ML179282">
    <property type="protein sequence ID" value="THU92345.1"/>
    <property type="molecule type" value="Genomic_DNA"/>
</dbReference>
<gene>
    <name evidence="2" type="ORF">K435DRAFT_862596</name>
</gene>
<dbReference type="SUPFAM" id="SSF52540">
    <property type="entry name" value="P-loop containing nucleoside triphosphate hydrolases"/>
    <property type="match status" value="1"/>
</dbReference>
<dbReference type="Gene3D" id="3.40.50.300">
    <property type="entry name" value="P-loop containing nucleotide triphosphate hydrolases"/>
    <property type="match status" value="1"/>
</dbReference>